<dbReference type="Proteomes" id="UP000624183">
    <property type="component" value="Unassembled WGS sequence"/>
</dbReference>
<comment type="caution">
    <text evidence="2">The sequence shown here is derived from an EMBL/GenBank/DDBJ whole genome shotgun (WGS) entry which is preliminary data.</text>
</comment>
<organism evidence="2 3">
    <name type="scientific">Streptomyces rubiginosohelvolus</name>
    <dbReference type="NCBI Taxonomy" id="67362"/>
    <lineage>
        <taxon>Bacteria</taxon>
        <taxon>Bacillati</taxon>
        <taxon>Actinomycetota</taxon>
        <taxon>Actinomycetes</taxon>
        <taxon>Kitasatosporales</taxon>
        <taxon>Streptomycetaceae</taxon>
        <taxon>Streptomyces</taxon>
    </lineage>
</organism>
<evidence type="ECO:0000256" key="1">
    <source>
        <dbReference type="SAM" id="SignalP"/>
    </source>
</evidence>
<evidence type="ECO:0000313" key="2">
    <source>
        <dbReference type="EMBL" id="GGZ53433.1"/>
    </source>
</evidence>
<gene>
    <name evidence="2" type="ORF">GCM10010328_30310</name>
</gene>
<keyword evidence="3" id="KW-1185">Reference proteome</keyword>
<feature type="chain" id="PRO_5045519370" evidence="1">
    <location>
        <begin position="29"/>
        <end position="67"/>
    </location>
</feature>
<sequence>MEGIHMSITRTIRRAAAVALLAVLPVLAAPAVSAAEPDSTVVVADPGWGVRVAEPQPDVALTDPGWG</sequence>
<protein>
    <submittedName>
        <fullName evidence="2">Uncharacterized protein</fullName>
    </submittedName>
</protein>
<proteinExistence type="predicted"/>
<evidence type="ECO:0000313" key="3">
    <source>
        <dbReference type="Proteomes" id="UP000624183"/>
    </source>
</evidence>
<dbReference type="EMBL" id="BMUW01000004">
    <property type="protein sequence ID" value="GGZ53433.1"/>
    <property type="molecule type" value="Genomic_DNA"/>
</dbReference>
<name>A0ABQ3BPC6_9ACTN</name>
<feature type="signal peptide" evidence="1">
    <location>
        <begin position="1"/>
        <end position="28"/>
    </location>
</feature>
<keyword evidence="1" id="KW-0732">Signal</keyword>
<accession>A0ABQ3BPC6</accession>
<reference evidence="3" key="1">
    <citation type="journal article" date="2019" name="Int. J. Syst. Evol. Microbiol.">
        <title>The Global Catalogue of Microorganisms (GCM) 10K type strain sequencing project: providing services to taxonomists for standard genome sequencing and annotation.</title>
        <authorList>
            <consortium name="The Broad Institute Genomics Platform"/>
            <consortium name="The Broad Institute Genome Sequencing Center for Infectious Disease"/>
            <person name="Wu L."/>
            <person name="Ma J."/>
        </authorList>
    </citation>
    <scope>NUCLEOTIDE SEQUENCE [LARGE SCALE GENOMIC DNA]</scope>
    <source>
        <strain evidence="3">JCM 4602</strain>
    </source>
</reference>